<dbReference type="Gene3D" id="3.30.300.30">
    <property type="match status" value="1"/>
</dbReference>
<proteinExistence type="predicted"/>
<evidence type="ECO:0000313" key="2">
    <source>
        <dbReference type="Proteomes" id="UP001412067"/>
    </source>
</evidence>
<accession>A0ABR2MDU5</accession>
<organism evidence="1 2">
    <name type="scientific">Platanthera guangdongensis</name>
    <dbReference type="NCBI Taxonomy" id="2320717"/>
    <lineage>
        <taxon>Eukaryota</taxon>
        <taxon>Viridiplantae</taxon>
        <taxon>Streptophyta</taxon>
        <taxon>Embryophyta</taxon>
        <taxon>Tracheophyta</taxon>
        <taxon>Spermatophyta</taxon>
        <taxon>Magnoliopsida</taxon>
        <taxon>Liliopsida</taxon>
        <taxon>Asparagales</taxon>
        <taxon>Orchidaceae</taxon>
        <taxon>Orchidoideae</taxon>
        <taxon>Orchideae</taxon>
        <taxon>Orchidinae</taxon>
        <taxon>Platanthera</taxon>
    </lineage>
</organism>
<sequence>MLFSTSPLFSWLGCLATKRDDSGGEIAVMFVMDEMFFLHFLFLISEMPLPISDLRLVLQFVGEASPQPYIPGSELQVAPYKKIRKVAFVNSIPKSAVGKILRKELASIYAMPATQIFRL</sequence>
<reference evidence="1 2" key="1">
    <citation type="journal article" date="2022" name="Nat. Plants">
        <title>Genomes of leafy and leafless Platanthera orchids illuminate the evolution of mycoheterotrophy.</title>
        <authorList>
            <person name="Li M.H."/>
            <person name="Liu K.W."/>
            <person name="Li Z."/>
            <person name="Lu H.C."/>
            <person name="Ye Q.L."/>
            <person name="Zhang D."/>
            <person name="Wang J.Y."/>
            <person name="Li Y.F."/>
            <person name="Zhong Z.M."/>
            <person name="Liu X."/>
            <person name="Yu X."/>
            <person name="Liu D.K."/>
            <person name="Tu X.D."/>
            <person name="Liu B."/>
            <person name="Hao Y."/>
            <person name="Liao X.Y."/>
            <person name="Jiang Y.T."/>
            <person name="Sun W.H."/>
            <person name="Chen J."/>
            <person name="Chen Y.Q."/>
            <person name="Ai Y."/>
            <person name="Zhai J.W."/>
            <person name="Wu S.S."/>
            <person name="Zhou Z."/>
            <person name="Hsiao Y.Y."/>
            <person name="Wu W.L."/>
            <person name="Chen Y.Y."/>
            <person name="Lin Y.F."/>
            <person name="Hsu J.L."/>
            <person name="Li C.Y."/>
            <person name="Wang Z.W."/>
            <person name="Zhao X."/>
            <person name="Zhong W.Y."/>
            <person name="Ma X.K."/>
            <person name="Ma L."/>
            <person name="Huang J."/>
            <person name="Chen G.Z."/>
            <person name="Huang M.Z."/>
            <person name="Huang L."/>
            <person name="Peng D.H."/>
            <person name="Luo Y.B."/>
            <person name="Zou S.Q."/>
            <person name="Chen S.P."/>
            <person name="Lan S."/>
            <person name="Tsai W.C."/>
            <person name="Van de Peer Y."/>
            <person name="Liu Z.J."/>
        </authorList>
    </citation>
    <scope>NUCLEOTIDE SEQUENCE [LARGE SCALE GENOMIC DNA]</scope>
    <source>
        <strain evidence="1">Lor288</strain>
    </source>
</reference>
<dbReference type="EMBL" id="JBBWWR010000009">
    <property type="protein sequence ID" value="KAK8961869.1"/>
    <property type="molecule type" value="Genomic_DNA"/>
</dbReference>
<dbReference type="SUPFAM" id="SSF56801">
    <property type="entry name" value="Acetyl-CoA synthetase-like"/>
    <property type="match status" value="1"/>
</dbReference>
<comment type="caution">
    <text evidence="1">The sequence shown here is derived from an EMBL/GenBank/DDBJ whole genome shotgun (WGS) entry which is preliminary data.</text>
</comment>
<protein>
    <submittedName>
        <fullName evidence="1">4-coumarate--CoA ligase-like 4</fullName>
    </submittedName>
</protein>
<keyword evidence="2" id="KW-1185">Reference proteome</keyword>
<gene>
    <name evidence="1" type="primary">4CLL4</name>
    <name evidence="1" type="ORF">KSP40_PGU008516</name>
</gene>
<name>A0ABR2MDU5_9ASPA</name>
<dbReference type="InterPro" id="IPR045851">
    <property type="entry name" value="AMP-bd_C_sf"/>
</dbReference>
<dbReference type="Proteomes" id="UP001412067">
    <property type="component" value="Unassembled WGS sequence"/>
</dbReference>
<evidence type="ECO:0000313" key="1">
    <source>
        <dbReference type="EMBL" id="KAK8961869.1"/>
    </source>
</evidence>